<dbReference type="Proteomes" id="UP000664534">
    <property type="component" value="Unassembled WGS sequence"/>
</dbReference>
<comment type="caution">
    <text evidence="1">The sequence shown here is derived from an EMBL/GenBank/DDBJ whole genome shotgun (WGS) entry which is preliminary data.</text>
</comment>
<dbReference type="AlphaFoldDB" id="A0A8H3FW17"/>
<keyword evidence="2" id="KW-1185">Reference proteome</keyword>
<evidence type="ECO:0000313" key="2">
    <source>
        <dbReference type="Proteomes" id="UP000664534"/>
    </source>
</evidence>
<accession>A0A8H3FW17</accession>
<reference evidence="1" key="1">
    <citation type="submission" date="2021-03" db="EMBL/GenBank/DDBJ databases">
        <authorList>
            <person name="Tagirdzhanova G."/>
        </authorList>
    </citation>
    <scope>NUCLEOTIDE SEQUENCE</scope>
</reference>
<name>A0A8H3FW17_9LECA</name>
<protein>
    <submittedName>
        <fullName evidence="1">Uncharacterized protein</fullName>
    </submittedName>
</protein>
<dbReference type="EMBL" id="CAJPDT010000056">
    <property type="protein sequence ID" value="CAF9930284.1"/>
    <property type="molecule type" value="Genomic_DNA"/>
</dbReference>
<sequence length="82" mass="9717">MKREVDNSVYILTKREDEDGLYKKDGLFKRPRMKTAYSLYDLVDKKRESGDELYKKAKNEDSLYKKDGLYKEVEKADGLNKD</sequence>
<gene>
    <name evidence="1" type="ORF">IMSHALPRED_008137</name>
</gene>
<evidence type="ECO:0000313" key="1">
    <source>
        <dbReference type="EMBL" id="CAF9930284.1"/>
    </source>
</evidence>
<dbReference type="OrthoDB" id="10640845at2759"/>
<proteinExistence type="predicted"/>
<organism evidence="1 2">
    <name type="scientific">Imshaugia aleurites</name>
    <dbReference type="NCBI Taxonomy" id="172621"/>
    <lineage>
        <taxon>Eukaryota</taxon>
        <taxon>Fungi</taxon>
        <taxon>Dikarya</taxon>
        <taxon>Ascomycota</taxon>
        <taxon>Pezizomycotina</taxon>
        <taxon>Lecanoromycetes</taxon>
        <taxon>OSLEUM clade</taxon>
        <taxon>Lecanoromycetidae</taxon>
        <taxon>Lecanorales</taxon>
        <taxon>Lecanorineae</taxon>
        <taxon>Parmeliaceae</taxon>
        <taxon>Imshaugia</taxon>
    </lineage>
</organism>